<reference evidence="1 2" key="1">
    <citation type="journal article" date="2018" name="Nat. Biotechnol.">
        <title>A standardized bacterial taxonomy based on genome phylogeny substantially revises the tree of life.</title>
        <authorList>
            <person name="Parks D.H."/>
            <person name="Chuvochina M."/>
            <person name="Waite D.W."/>
            <person name="Rinke C."/>
            <person name="Skarshewski A."/>
            <person name="Chaumeil P.A."/>
            <person name="Hugenholtz P."/>
        </authorList>
    </citation>
    <scope>NUCLEOTIDE SEQUENCE [LARGE SCALE GENOMIC DNA]</scope>
    <source>
        <strain evidence="1">UBA9152</strain>
    </source>
</reference>
<sequence length="31" mass="3285">EDWAGVFAFDGAMVDEPLLRHARAVVARAGG</sequence>
<gene>
    <name evidence="1" type="ORF">DCP95_14040</name>
</gene>
<evidence type="ECO:0000313" key="1">
    <source>
        <dbReference type="EMBL" id="HAN25666.1"/>
    </source>
</evidence>
<dbReference type="AlphaFoldDB" id="A0A3C1KHD7"/>
<proteinExistence type="predicted"/>
<evidence type="ECO:0000313" key="2">
    <source>
        <dbReference type="Proteomes" id="UP000257479"/>
    </source>
</evidence>
<dbReference type="Gene3D" id="3.20.20.60">
    <property type="entry name" value="Phosphoenolpyruvate-binding domains"/>
    <property type="match status" value="1"/>
</dbReference>
<dbReference type="EMBL" id="DMNG01000247">
    <property type="protein sequence ID" value="HAN25666.1"/>
    <property type="molecule type" value="Genomic_DNA"/>
</dbReference>
<feature type="non-terminal residue" evidence="1">
    <location>
        <position position="1"/>
    </location>
</feature>
<keyword evidence="1" id="KW-0456">Lyase</keyword>
<dbReference type="GO" id="GO:0016829">
    <property type="term" value="F:lyase activity"/>
    <property type="evidence" value="ECO:0007669"/>
    <property type="project" value="UniProtKB-KW"/>
</dbReference>
<organism evidence="1 2">
    <name type="scientific">Microbacterium ginsengisoli</name>
    <dbReference type="NCBI Taxonomy" id="400772"/>
    <lineage>
        <taxon>Bacteria</taxon>
        <taxon>Bacillati</taxon>
        <taxon>Actinomycetota</taxon>
        <taxon>Actinomycetes</taxon>
        <taxon>Micrococcales</taxon>
        <taxon>Microbacteriaceae</taxon>
        <taxon>Microbacterium</taxon>
    </lineage>
</organism>
<name>A0A3C1KHD7_9MICO</name>
<accession>A0A3C1KHD7</accession>
<protein>
    <submittedName>
        <fullName evidence="1">CoA ester lyase</fullName>
    </submittedName>
</protein>
<dbReference type="Proteomes" id="UP000257479">
    <property type="component" value="Unassembled WGS sequence"/>
</dbReference>
<comment type="caution">
    <text evidence="1">The sequence shown here is derived from an EMBL/GenBank/DDBJ whole genome shotgun (WGS) entry which is preliminary data.</text>
</comment>
<dbReference type="InterPro" id="IPR040442">
    <property type="entry name" value="Pyrv_kinase-like_dom_sf"/>
</dbReference>